<proteinExistence type="predicted"/>
<comment type="subcellular location">
    <subcellularLocation>
        <location evidence="1">Peroxisome</location>
    </subcellularLocation>
</comment>
<sequence>MTSDVLRIEDRERVRTLVFNRPEAANAFNETLYLAVADALTKAATDDQISVVLLTGTGRTFTAGTDLKEMADIARAHAAGEPVGDAGKGFTTLMDVLVDFPKPLVAAVNGTGVGLGLTILAHCDLVLLAEGARLLAPFTTMGVAPEAGSSYLLPLRMGHQRAALALLAGEWITAEEAVASGLALRTCPPDTLLDTAHELARQIAAKPLRSLLATKRLITEAHRDGVRRAMERESAAFDALLRDASAADNVLSRLD</sequence>
<dbReference type="AlphaFoldDB" id="D1A4X5"/>
<evidence type="ECO:0000313" key="4">
    <source>
        <dbReference type="EMBL" id="ACY98144.1"/>
    </source>
</evidence>
<evidence type="ECO:0000256" key="1">
    <source>
        <dbReference type="ARBA" id="ARBA00004275"/>
    </source>
</evidence>
<evidence type="ECO:0000256" key="3">
    <source>
        <dbReference type="ARBA" id="ARBA00023235"/>
    </source>
</evidence>
<dbReference type="PANTHER" id="PTHR43684">
    <property type="match status" value="1"/>
</dbReference>
<dbReference type="KEGG" id="tcu:Tcur_2587"/>
<dbReference type="HOGENOM" id="CLU_009834_7_2_11"/>
<dbReference type="InterPro" id="IPR051053">
    <property type="entry name" value="ECH/Chromodomain_protein"/>
</dbReference>
<dbReference type="Proteomes" id="UP000001918">
    <property type="component" value="Chromosome"/>
</dbReference>
<dbReference type="Pfam" id="PF00378">
    <property type="entry name" value="ECH_1"/>
    <property type="match status" value="1"/>
</dbReference>
<organism evidence="4 5">
    <name type="scientific">Thermomonospora curvata (strain ATCC 19995 / DSM 43183 / JCM 3096 / KCTC 9072 / NBRC 15933 / NCIMB 10081 / Henssen B9)</name>
    <dbReference type="NCBI Taxonomy" id="471852"/>
    <lineage>
        <taxon>Bacteria</taxon>
        <taxon>Bacillati</taxon>
        <taxon>Actinomycetota</taxon>
        <taxon>Actinomycetes</taxon>
        <taxon>Streptosporangiales</taxon>
        <taxon>Thermomonosporaceae</taxon>
        <taxon>Thermomonospora</taxon>
    </lineage>
</organism>
<evidence type="ECO:0000256" key="2">
    <source>
        <dbReference type="ARBA" id="ARBA00023140"/>
    </source>
</evidence>
<accession>D1A4X5</accession>
<name>D1A4X5_THECD</name>
<dbReference type="InterPro" id="IPR001753">
    <property type="entry name" value="Enoyl-CoA_hydra/iso"/>
</dbReference>
<keyword evidence="3 4" id="KW-0413">Isomerase</keyword>
<dbReference type="GO" id="GO:0004165">
    <property type="term" value="F:delta(3)-delta(2)-enoyl-CoA isomerase activity"/>
    <property type="evidence" value="ECO:0007669"/>
    <property type="project" value="UniProtKB-ARBA"/>
</dbReference>
<dbReference type="SUPFAM" id="SSF52096">
    <property type="entry name" value="ClpP/crotonase"/>
    <property type="match status" value="1"/>
</dbReference>
<dbReference type="STRING" id="471852.Tcur_2587"/>
<protein>
    <submittedName>
        <fullName evidence="4">Enoyl-CoA hydratase/isomerase</fullName>
    </submittedName>
</protein>
<reference evidence="4 5" key="1">
    <citation type="journal article" date="2011" name="Stand. Genomic Sci.">
        <title>Complete genome sequence of Thermomonospora curvata type strain (B9).</title>
        <authorList>
            <person name="Chertkov O."/>
            <person name="Sikorski J."/>
            <person name="Nolan M."/>
            <person name="Lapidus A."/>
            <person name="Lucas S."/>
            <person name="Del Rio T.G."/>
            <person name="Tice H."/>
            <person name="Cheng J.F."/>
            <person name="Goodwin L."/>
            <person name="Pitluck S."/>
            <person name="Liolios K."/>
            <person name="Ivanova N."/>
            <person name="Mavromatis K."/>
            <person name="Mikhailova N."/>
            <person name="Ovchinnikova G."/>
            <person name="Pati A."/>
            <person name="Chen A."/>
            <person name="Palaniappan K."/>
            <person name="Djao O.D."/>
            <person name="Land M."/>
            <person name="Hauser L."/>
            <person name="Chang Y.J."/>
            <person name="Jeffries C.D."/>
            <person name="Brettin T."/>
            <person name="Han C."/>
            <person name="Detter J.C."/>
            <person name="Rohde M."/>
            <person name="Goker M."/>
            <person name="Woyke T."/>
            <person name="Bristow J."/>
            <person name="Eisen J.A."/>
            <person name="Markowitz V."/>
            <person name="Hugenholtz P."/>
            <person name="Klenk H.P."/>
            <person name="Kyrpides N.C."/>
        </authorList>
    </citation>
    <scope>NUCLEOTIDE SEQUENCE [LARGE SCALE GENOMIC DNA]</scope>
    <source>
        <strain evidence="5">ATCC 19995 / DSM 43183 / JCM 3096 / KCTC 9072 / NBRC 15933 / NCIMB 10081 / Henssen B9</strain>
    </source>
</reference>
<dbReference type="eggNOG" id="COG1024">
    <property type="taxonomic scope" value="Bacteria"/>
</dbReference>
<dbReference type="PANTHER" id="PTHR43684:SF1">
    <property type="entry name" value="ENOYL-COA DELTA ISOMERASE 2"/>
    <property type="match status" value="1"/>
</dbReference>
<dbReference type="InterPro" id="IPR029045">
    <property type="entry name" value="ClpP/crotonase-like_dom_sf"/>
</dbReference>
<keyword evidence="5" id="KW-1185">Reference proteome</keyword>
<dbReference type="RefSeq" id="WP_012852928.1">
    <property type="nucleotide sequence ID" value="NC_013510.1"/>
</dbReference>
<dbReference type="Gene3D" id="3.90.226.10">
    <property type="entry name" value="2-enoyl-CoA Hydratase, Chain A, domain 1"/>
    <property type="match status" value="1"/>
</dbReference>
<dbReference type="OrthoDB" id="9797151at2"/>
<gene>
    <name evidence="4" type="ordered locus">Tcur_2587</name>
</gene>
<dbReference type="EMBL" id="CP001738">
    <property type="protein sequence ID" value="ACY98144.1"/>
    <property type="molecule type" value="Genomic_DNA"/>
</dbReference>
<evidence type="ECO:0000313" key="5">
    <source>
        <dbReference type="Proteomes" id="UP000001918"/>
    </source>
</evidence>
<dbReference type="CDD" id="cd06558">
    <property type="entry name" value="crotonase-like"/>
    <property type="match status" value="1"/>
</dbReference>
<keyword evidence="2" id="KW-0576">Peroxisome</keyword>